<organism evidence="1 2">
    <name type="scientific">Cylicostephanus goldi</name>
    <name type="common">Nematode worm</name>
    <dbReference type="NCBI Taxonomy" id="71465"/>
    <lineage>
        <taxon>Eukaryota</taxon>
        <taxon>Metazoa</taxon>
        <taxon>Ecdysozoa</taxon>
        <taxon>Nematoda</taxon>
        <taxon>Chromadorea</taxon>
        <taxon>Rhabditida</taxon>
        <taxon>Rhabditina</taxon>
        <taxon>Rhabditomorpha</taxon>
        <taxon>Strongyloidea</taxon>
        <taxon>Strongylidae</taxon>
        <taxon>Cylicostephanus</taxon>
    </lineage>
</organism>
<reference evidence="1 2" key="1">
    <citation type="submission" date="2018-11" db="EMBL/GenBank/DDBJ databases">
        <authorList>
            <consortium name="Pathogen Informatics"/>
        </authorList>
    </citation>
    <scope>NUCLEOTIDE SEQUENCE [LARGE SCALE GENOMIC DNA]</scope>
</reference>
<evidence type="ECO:0000313" key="1">
    <source>
        <dbReference type="EMBL" id="VDK84510.1"/>
    </source>
</evidence>
<accession>A0A3P6U0B8</accession>
<gene>
    <name evidence="1" type="ORF">CGOC_LOCUS8303</name>
</gene>
<name>A0A3P6U0B8_CYLGO</name>
<dbReference type="EMBL" id="UYRV01030220">
    <property type="protein sequence ID" value="VDK84510.1"/>
    <property type="molecule type" value="Genomic_DNA"/>
</dbReference>
<dbReference type="AlphaFoldDB" id="A0A3P6U0B8"/>
<dbReference type="Proteomes" id="UP000271889">
    <property type="component" value="Unassembled WGS sequence"/>
</dbReference>
<keyword evidence="2" id="KW-1185">Reference proteome</keyword>
<evidence type="ECO:0000313" key="2">
    <source>
        <dbReference type="Proteomes" id="UP000271889"/>
    </source>
</evidence>
<proteinExistence type="predicted"/>
<protein>
    <submittedName>
        <fullName evidence="1">Uncharacterized protein</fullName>
    </submittedName>
</protein>
<sequence length="46" mass="5437">MPSFRAKSKDMLLDLLLESMRIGVRNNRSFHSGHIHKRSIKLFQKL</sequence>